<dbReference type="EMBL" id="CAJNXB010000669">
    <property type="protein sequence ID" value="CAF3083011.1"/>
    <property type="molecule type" value="Genomic_DNA"/>
</dbReference>
<evidence type="ECO:0000256" key="7">
    <source>
        <dbReference type="ARBA" id="ARBA00023136"/>
    </source>
</evidence>
<feature type="transmembrane region" description="Helical" evidence="9">
    <location>
        <begin position="12"/>
        <end position="29"/>
    </location>
</feature>
<keyword evidence="7 9" id="KW-0472">Membrane</keyword>
<dbReference type="Pfam" id="PF01741">
    <property type="entry name" value="MscL"/>
    <property type="match status" value="1"/>
</dbReference>
<dbReference type="EMBL" id="CAJNYU010000114">
    <property type="protein sequence ID" value="CAF3329955.1"/>
    <property type="molecule type" value="Genomic_DNA"/>
</dbReference>
<dbReference type="GO" id="GO:0016020">
    <property type="term" value="C:membrane"/>
    <property type="evidence" value="ECO:0007669"/>
    <property type="project" value="UniProtKB-SubCell"/>
</dbReference>
<dbReference type="NCBIfam" id="TIGR00220">
    <property type="entry name" value="mscL"/>
    <property type="match status" value="1"/>
</dbReference>
<evidence type="ECO:0000256" key="3">
    <source>
        <dbReference type="ARBA" id="ARBA00022475"/>
    </source>
</evidence>
<feature type="transmembrane region" description="Helical" evidence="9">
    <location>
        <begin position="41"/>
        <end position="59"/>
    </location>
</feature>
<sequence>MIAVASLLFYLPFYRFCLMRFYPITYIFLHPRIKVTTNTIKGIYCTYYLLHFLILSYGIKMGGCCSGCGKFCKDFRDFAIQGNVMDLAVGLVIGKAFGDLVQSFVNDLLLPPFGLLLGGVAFTNLTIKMHNFAYPKNPPVVLRYGAFIQHFIYLLVVAFGLFCIILLVKRLRESREKQKAQEYTPVPEPSEEIKVLMEIRDLLGAKTEAKA</sequence>
<dbReference type="HAMAP" id="MF_00115">
    <property type="entry name" value="MscL"/>
    <property type="match status" value="1"/>
</dbReference>
<evidence type="ECO:0000256" key="2">
    <source>
        <dbReference type="ARBA" id="ARBA00022448"/>
    </source>
</evidence>
<evidence type="ECO:0000256" key="6">
    <source>
        <dbReference type="ARBA" id="ARBA00023065"/>
    </source>
</evidence>
<reference evidence="11" key="1">
    <citation type="submission" date="2021-02" db="EMBL/GenBank/DDBJ databases">
        <authorList>
            <person name="Nowell W R."/>
        </authorList>
    </citation>
    <scope>NUCLEOTIDE SEQUENCE</scope>
</reference>
<evidence type="ECO:0000256" key="4">
    <source>
        <dbReference type="ARBA" id="ARBA00022692"/>
    </source>
</evidence>
<dbReference type="Proteomes" id="UP000663825">
    <property type="component" value="Unassembled WGS sequence"/>
</dbReference>
<gene>
    <name evidence="11" type="ORF">FME351_LOCUS2393</name>
    <name evidence="10" type="ORF">TIS948_LOCUS5815</name>
</gene>
<keyword evidence="8" id="KW-0407">Ion channel</keyword>
<dbReference type="Proteomes" id="UP000663869">
    <property type="component" value="Unassembled WGS sequence"/>
</dbReference>
<dbReference type="GO" id="GO:0008381">
    <property type="term" value="F:mechanosensitive monoatomic ion channel activity"/>
    <property type="evidence" value="ECO:0007669"/>
    <property type="project" value="InterPro"/>
</dbReference>
<evidence type="ECO:0000256" key="9">
    <source>
        <dbReference type="SAM" id="Phobius"/>
    </source>
</evidence>
<accession>A0A817UFR0</accession>
<evidence type="ECO:0000256" key="8">
    <source>
        <dbReference type="ARBA" id="ARBA00023303"/>
    </source>
</evidence>
<evidence type="ECO:0000313" key="11">
    <source>
        <dbReference type="EMBL" id="CAF3329955.1"/>
    </source>
</evidence>
<feature type="transmembrane region" description="Helical" evidence="9">
    <location>
        <begin position="147"/>
        <end position="168"/>
    </location>
</feature>
<organism evidence="11 12">
    <name type="scientific">Rotaria socialis</name>
    <dbReference type="NCBI Taxonomy" id="392032"/>
    <lineage>
        <taxon>Eukaryota</taxon>
        <taxon>Metazoa</taxon>
        <taxon>Spiralia</taxon>
        <taxon>Gnathifera</taxon>
        <taxon>Rotifera</taxon>
        <taxon>Eurotatoria</taxon>
        <taxon>Bdelloidea</taxon>
        <taxon>Philodinida</taxon>
        <taxon>Philodinidae</taxon>
        <taxon>Rotaria</taxon>
    </lineage>
</organism>
<keyword evidence="2" id="KW-0813">Transport</keyword>
<keyword evidence="4 9" id="KW-0812">Transmembrane</keyword>
<evidence type="ECO:0000313" key="12">
    <source>
        <dbReference type="Proteomes" id="UP000663869"/>
    </source>
</evidence>
<comment type="caution">
    <text evidence="11">The sequence shown here is derived from an EMBL/GenBank/DDBJ whole genome shotgun (WGS) entry which is preliminary data.</text>
</comment>
<evidence type="ECO:0000256" key="1">
    <source>
        <dbReference type="ARBA" id="ARBA00004141"/>
    </source>
</evidence>
<dbReference type="OrthoDB" id="10010920at2759"/>
<name>A0A817UFR0_9BILA</name>
<dbReference type="AlphaFoldDB" id="A0A817UFR0"/>
<dbReference type="InterPro" id="IPR037673">
    <property type="entry name" value="MSC/AndL"/>
</dbReference>
<dbReference type="PRINTS" id="PR01264">
    <property type="entry name" value="MECHCHANNEL"/>
</dbReference>
<keyword evidence="3" id="KW-1003">Cell membrane</keyword>
<evidence type="ECO:0008006" key="13">
    <source>
        <dbReference type="Google" id="ProtNLM"/>
    </source>
</evidence>
<evidence type="ECO:0000256" key="5">
    <source>
        <dbReference type="ARBA" id="ARBA00022989"/>
    </source>
</evidence>
<dbReference type="PANTHER" id="PTHR30266:SF2">
    <property type="entry name" value="LARGE-CONDUCTANCE MECHANOSENSITIVE CHANNEL"/>
    <property type="match status" value="1"/>
</dbReference>
<keyword evidence="5 9" id="KW-1133">Transmembrane helix</keyword>
<proteinExistence type="inferred from homology"/>
<dbReference type="SUPFAM" id="SSF81330">
    <property type="entry name" value="Gated mechanosensitive channel"/>
    <property type="match status" value="1"/>
</dbReference>
<comment type="subcellular location">
    <subcellularLocation>
        <location evidence="1">Membrane</location>
        <topology evidence="1">Multi-pass membrane protein</topology>
    </subcellularLocation>
</comment>
<dbReference type="PANTHER" id="PTHR30266">
    <property type="entry name" value="MECHANOSENSITIVE CHANNEL MSCL"/>
    <property type="match status" value="1"/>
</dbReference>
<dbReference type="InterPro" id="IPR036019">
    <property type="entry name" value="MscL_channel"/>
</dbReference>
<dbReference type="InterPro" id="IPR001185">
    <property type="entry name" value="MS_channel"/>
</dbReference>
<evidence type="ECO:0000313" key="10">
    <source>
        <dbReference type="EMBL" id="CAF3083011.1"/>
    </source>
</evidence>
<dbReference type="Gene3D" id="1.10.1200.120">
    <property type="entry name" value="Large-conductance mechanosensitive channel, MscL, domain 1"/>
    <property type="match status" value="1"/>
</dbReference>
<protein>
    <recommendedName>
        <fullName evidence="13">Large-conductance mechanosensitive channel</fullName>
    </recommendedName>
</protein>
<keyword evidence="6" id="KW-0406">Ion transport</keyword>
<feature type="transmembrane region" description="Helical" evidence="9">
    <location>
        <begin position="109"/>
        <end position="127"/>
    </location>
</feature>